<feature type="domain" description="HTH merR-type" evidence="5">
    <location>
        <begin position="1"/>
        <end position="71"/>
    </location>
</feature>
<dbReference type="PRINTS" id="PR00040">
    <property type="entry name" value="HTHMERR"/>
</dbReference>
<dbReference type="CDD" id="cd01106">
    <property type="entry name" value="HTH_TipAL-Mta"/>
    <property type="match status" value="1"/>
</dbReference>
<dbReference type="STRING" id="1547283.A9C19_08170"/>
<protein>
    <submittedName>
        <fullName evidence="6">MerR family transcriptional regulator</fullName>
    </submittedName>
</protein>
<dbReference type="SUPFAM" id="SSF46955">
    <property type="entry name" value="Putative DNA-binding domain"/>
    <property type="match status" value="1"/>
</dbReference>
<keyword evidence="7" id="KW-1185">Reference proteome</keyword>
<dbReference type="OrthoDB" id="9814833at2"/>
<evidence type="ECO:0000256" key="1">
    <source>
        <dbReference type="ARBA" id="ARBA00023015"/>
    </source>
</evidence>
<keyword evidence="2" id="KW-0238">DNA-binding</keyword>
<dbReference type="InterPro" id="IPR047057">
    <property type="entry name" value="MerR_fam"/>
</dbReference>
<name>A0A1L3MQT4_9BACI</name>
<dbReference type="PROSITE" id="PS50937">
    <property type="entry name" value="HTH_MERR_2"/>
    <property type="match status" value="1"/>
</dbReference>
<dbReference type="Pfam" id="PF07739">
    <property type="entry name" value="TipAS"/>
    <property type="match status" value="1"/>
</dbReference>
<dbReference type="InterPro" id="IPR009061">
    <property type="entry name" value="DNA-bd_dom_put_sf"/>
</dbReference>
<evidence type="ECO:0000256" key="4">
    <source>
        <dbReference type="ARBA" id="ARBA00023163"/>
    </source>
</evidence>
<dbReference type="PANTHER" id="PTHR30204">
    <property type="entry name" value="REDOX-CYCLING DRUG-SENSING TRANSCRIPTIONAL ACTIVATOR SOXR"/>
    <property type="match status" value="1"/>
</dbReference>
<dbReference type="EMBL" id="CP016020">
    <property type="protein sequence ID" value="APH04725.1"/>
    <property type="molecule type" value="Genomic_DNA"/>
</dbReference>
<dbReference type="InterPro" id="IPR036244">
    <property type="entry name" value="TipA-like_antibiotic-bd"/>
</dbReference>
<evidence type="ECO:0000256" key="3">
    <source>
        <dbReference type="ARBA" id="ARBA00023159"/>
    </source>
</evidence>
<dbReference type="AlphaFoldDB" id="A0A1L3MQT4"/>
<evidence type="ECO:0000256" key="2">
    <source>
        <dbReference type="ARBA" id="ARBA00023125"/>
    </source>
</evidence>
<dbReference type="SUPFAM" id="SSF89082">
    <property type="entry name" value="Antibiotic binding domain of TipA-like multidrug resistance regulators"/>
    <property type="match status" value="1"/>
</dbReference>
<organism evidence="6 7">
    <name type="scientific">Bacillus weihaiensis</name>
    <dbReference type="NCBI Taxonomy" id="1547283"/>
    <lineage>
        <taxon>Bacteria</taxon>
        <taxon>Bacillati</taxon>
        <taxon>Bacillota</taxon>
        <taxon>Bacilli</taxon>
        <taxon>Bacillales</taxon>
        <taxon>Bacillaceae</taxon>
        <taxon>Bacillus</taxon>
    </lineage>
</organism>
<dbReference type="SMART" id="SM00422">
    <property type="entry name" value="HTH_MERR"/>
    <property type="match status" value="1"/>
</dbReference>
<dbReference type="GO" id="GO:0003677">
    <property type="term" value="F:DNA binding"/>
    <property type="evidence" value="ECO:0007669"/>
    <property type="project" value="UniProtKB-KW"/>
</dbReference>
<dbReference type="PANTHER" id="PTHR30204:SF90">
    <property type="entry name" value="HTH-TYPE TRANSCRIPTIONAL ACTIVATOR MTA"/>
    <property type="match status" value="1"/>
</dbReference>
<dbReference type="InterPro" id="IPR012925">
    <property type="entry name" value="TipAS_dom"/>
</dbReference>
<sequence>MEYTVKKLGELAGISARTLRYYDEINLLKPKLINTSGYRVYGEVEVNKLQQILFYRELGVSLETINEILHSPKFNELKALKAHQKKLLEKKRELDLLLRNVEKTISVKEGSGTMTDKEKFEGLKRKKVVENEEKFGREIRGKYGDEAVDSSNKRFMDLTKEDYDTAIELEKVLKDTLKKAMEIGDPSNELAQQAAKLHKRWICYYWDNYTVEAHAGLAKMYVEDERFTDYYDQEVSGTAAFLRDAILIYTDQN</sequence>
<keyword evidence="1" id="KW-0805">Transcription regulation</keyword>
<gene>
    <name evidence="6" type="ORF">A9C19_08170</name>
</gene>
<dbReference type="InterPro" id="IPR000551">
    <property type="entry name" value="MerR-type_HTH_dom"/>
</dbReference>
<dbReference type="GO" id="GO:0003700">
    <property type="term" value="F:DNA-binding transcription factor activity"/>
    <property type="evidence" value="ECO:0007669"/>
    <property type="project" value="InterPro"/>
</dbReference>
<accession>A0A1L3MQT4</accession>
<dbReference type="KEGG" id="bwh:A9C19_08170"/>
<dbReference type="RefSeq" id="WP_072579517.1">
    <property type="nucleotide sequence ID" value="NZ_CP016020.1"/>
</dbReference>
<evidence type="ECO:0000259" key="5">
    <source>
        <dbReference type="PROSITE" id="PS50937"/>
    </source>
</evidence>
<keyword evidence="3" id="KW-0010">Activator</keyword>
<proteinExistence type="predicted"/>
<evidence type="ECO:0000313" key="6">
    <source>
        <dbReference type="EMBL" id="APH04725.1"/>
    </source>
</evidence>
<dbReference type="Gene3D" id="1.10.1660.10">
    <property type="match status" value="1"/>
</dbReference>
<evidence type="ECO:0000313" key="7">
    <source>
        <dbReference type="Proteomes" id="UP000181936"/>
    </source>
</evidence>
<dbReference type="Gene3D" id="1.10.490.50">
    <property type="entry name" value="Antibiotic binding domain of TipA-like multidrug resistance regulators"/>
    <property type="match status" value="1"/>
</dbReference>
<reference evidence="6 7" key="1">
    <citation type="journal article" date="2016" name="Sci. Rep.">
        <title>Complete genome sequence and transcriptomic analysis of a novel marine strain Bacillus weihaiensis reveals the mechanism of brown algae degradation.</title>
        <authorList>
            <person name="Zhu Y."/>
            <person name="Chen P."/>
            <person name="Bao Y."/>
            <person name="Men Y."/>
            <person name="Zeng Y."/>
            <person name="Yang J."/>
            <person name="Sun J."/>
            <person name="Sun Y."/>
        </authorList>
    </citation>
    <scope>NUCLEOTIDE SEQUENCE [LARGE SCALE GENOMIC DNA]</scope>
    <source>
        <strain evidence="6 7">Alg07</strain>
    </source>
</reference>
<dbReference type="Proteomes" id="UP000181936">
    <property type="component" value="Chromosome"/>
</dbReference>
<dbReference type="Pfam" id="PF13411">
    <property type="entry name" value="MerR_1"/>
    <property type="match status" value="1"/>
</dbReference>
<keyword evidence="4" id="KW-0804">Transcription</keyword>